<sequence>MEFSNKVARSQGFNDGWHNAFWTSTEEEIKDACGYEQRSDRDAYWDGYILGFERGQARRKQIEQNLQKDRSDTADERDTR</sequence>
<accession>A0ABT3ARH4</accession>
<organism evidence="2 3">
    <name type="scientific">Ruegeria aquimaris</name>
    <dbReference type="NCBI Taxonomy" id="2984333"/>
    <lineage>
        <taxon>Bacteria</taxon>
        <taxon>Pseudomonadati</taxon>
        <taxon>Pseudomonadota</taxon>
        <taxon>Alphaproteobacteria</taxon>
        <taxon>Rhodobacterales</taxon>
        <taxon>Roseobacteraceae</taxon>
        <taxon>Ruegeria</taxon>
    </lineage>
</organism>
<reference evidence="2 3" key="1">
    <citation type="submission" date="2022-10" db="EMBL/GenBank/DDBJ databases">
        <title>Ruegeria sp. nov., isolated from ocean surface sediments.</title>
        <authorList>
            <person name="He W."/>
            <person name="Xue H.-P."/>
            <person name="Zhang D.-F."/>
        </authorList>
    </citation>
    <scope>NUCLEOTIDE SEQUENCE [LARGE SCALE GENOMIC DNA]</scope>
    <source>
        <strain evidence="2 3">XHP0148</strain>
    </source>
</reference>
<gene>
    <name evidence="2" type="ORF">OE747_23435</name>
</gene>
<proteinExistence type="predicted"/>
<dbReference type="RefSeq" id="WP_263830885.1">
    <property type="nucleotide sequence ID" value="NZ_JAOWLB010000034.1"/>
</dbReference>
<dbReference type="EMBL" id="JAOWLB010000034">
    <property type="protein sequence ID" value="MCV2891283.1"/>
    <property type="molecule type" value="Genomic_DNA"/>
</dbReference>
<name>A0ABT3ARH4_9RHOB</name>
<feature type="region of interest" description="Disordered" evidence="1">
    <location>
        <begin position="59"/>
        <end position="80"/>
    </location>
</feature>
<evidence type="ECO:0000256" key="1">
    <source>
        <dbReference type="SAM" id="MobiDB-lite"/>
    </source>
</evidence>
<protein>
    <submittedName>
        <fullName evidence="2">Uncharacterized protein</fullName>
    </submittedName>
</protein>
<dbReference type="Proteomes" id="UP001320899">
    <property type="component" value="Unassembled WGS sequence"/>
</dbReference>
<evidence type="ECO:0000313" key="2">
    <source>
        <dbReference type="EMBL" id="MCV2891283.1"/>
    </source>
</evidence>
<feature type="compositionally biased region" description="Basic and acidic residues" evidence="1">
    <location>
        <begin position="60"/>
        <end position="80"/>
    </location>
</feature>
<keyword evidence="3" id="KW-1185">Reference proteome</keyword>
<comment type="caution">
    <text evidence="2">The sequence shown here is derived from an EMBL/GenBank/DDBJ whole genome shotgun (WGS) entry which is preliminary data.</text>
</comment>
<evidence type="ECO:0000313" key="3">
    <source>
        <dbReference type="Proteomes" id="UP001320899"/>
    </source>
</evidence>